<dbReference type="InterPro" id="IPR009003">
    <property type="entry name" value="Peptidase_S1_PA"/>
</dbReference>
<proteinExistence type="inferred from homology"/>
<comment type="similarity">
    <text evidence="1 6">Belongs to the peptidase S46 family.</text>
</comment>
<evidence type="ECO:0000256" key="4">
    <source>
        <dbReference type="ARBA" id="ARBA00022729"/>
    </source>
</evidence>
<keyword evidence="4" id="KW-0732">Signal</keyword>
<dbReference type="Gene3D" id="2.40.10.10">
    <property type="entry name" value="Trypsin-like serine proteases"/>
    <property type="match status" value="1"/>
</dbReference>
<gene>
    <name evidence="7" type="ORF">A2945_03585</name>
</gene>
<dbReference type="Proteomes" id="UP000178880">
    <property type="component" value="Unassembled WGS sequence"/>
</dbReference>
<dbReference type="SUPFAM" id="SSF50494">
    <property type="entry name" value="Trypsin-like serine proteases"/>
    <property type="match status" value="1"/>
</dbReference>
<comment type="function">
    <text evidence="6">Catalyzes the removal of dipeptides from the N-terminus of oligopeptides.</text>
</comment>
<dbReference type="PANTHER" id="PTHR38469:SF1">
    <property type="entry name" value="PERIPLASMIC PEPTIDASE SUBFAMILY S1B"/>
    <property type="match status" value="1"/>
</dbReference>
<evidence type="ECO:0000256" key="5">
    <source>
        <dbReference type="ARBA" id="ARBA00022801"/>
    </source>
</evidence>
<dbReference type="PANTHER" id="PTHR38469">
    <property type="entry name" value="PERIPLASMIC PEPTIDASE SUBFAMILY S1B"/>
    <property type="match status" value="1"/>
</dbReference>
<keyword evidence="5 6" id="KW-0378">Hydrolase</keyword>
<dbReference type="GO" id="GO:0070009">
    <property type="term" value="F:serine-type aminopeptidase activity"/>
    <property type="evidence" value="ECO:0007669"/>
    <property type="project" value="UniProtKB-UniRule"/>
</dbReference>
<evidence type="ECO:0000256" key="2">
    <source>
        <dbReference type="ARBA" id="ARBA00022438"/>
    </source>
</evidence>
<dbReference type="Pfam" id="PF10459">
    <property type="entry name" value="Peptidase_S46"/>
    <property type="match status" value="2"/>
</dbReference>
<keyword evidence="6" id="KW-0720">Serine protease</keyword>
<dbReference type="STRING" id="1798650.A2945_03585"/>
<dbReference type="AlphaFoldDB" id="A0A1G2CI53"/>
<accession>A0A1G2CI53</accession>
<evidence type="ECO:0000256" key="6">
    <source>
        <dbReference type="RuleBase" id="RU366067"/>
    </source>
</evidence>
<evidence type="ECO:0000256" key="3">
    <source>
        <dbReference type="ARBA" id="ARBA00022670"/>
    </source>
</evidence>
<keyword evidence="3 6" id="KW-0645">Protease</keyword>
<name>A0A1G2CI53_9BACT</name>
<dbReference type="GO" id="GO:0043171">
    <property type="term" value="P:peptide catabolic process"/>
    <property type="evidence" value="ECO:0007669"/>
    <property type="project" value="UniProtKB-UniRule"/>
</dbReference>
<organism evidence="7 8">
    <name type="scientific">Candidatus Liptonbacteria bacterium RIFCSPLOWO2_01_FULL_52_25</name>
    <dbReference type="NCBI Taxonomy" id="1798650"/>
    <lineage>
        <taxon>Bacteria</taxon>
        <taxon>Candidatus Liptoniibacteriota</taxon>
    </lineage>
</organism>
<dbReference type="InterPro" id="IPR019500">
    <property type="entry name" value="Pep_S46"/>
</dbReference>
<dbReference type="EMBL" id="MHLA01000001">
    <property type="protein sequence ID" value="OGZ00400.1"/>
    <property type="molecule type" value="Genomic_DNA"/>
</dbReference>
<reference evidence="7 8" key="1">
    <citation type="journal article" date="2016" name="Nat. Commun.">
        <title>Thousands of microbial genomes shed light on interconnected biogeochemical processes in an aquifer system.</title>
        <authorList>
            <person name="Anantharaman K."/>
            <person name="Brown C.T."/>
            <person name="Hug L.A."/>
            <person name="Sharon I."/>
            <person name="Castelle C.J."/>
            <person name="Probst A.J."/>
            <person name="Thomas B.C."/>
            <person name="Singh A."/>
            <person name="Wilkins M.J."/>
            <person name="Karaoz U."/>
            <person name="Brodie E.L."/>
            <person name="Williams K.H."/>
            <person name="Hubbard S.S."/>
            <person name="Banfield J.F."/>
        </authorList>
    </citation>
    <scope>NUCLEOTIDE SEQUENCE [LARGE SCALE GENOMIC DNA]</scope>
</reference>
<sequence>MTRTSYAAVLFAVLVLFVSKLGAQEGMWPLNQVPVAEIEKAYNFAPTPQWISRMQRSAVRLPNCSASFVSATGLVATNDHCAEEAVQALSTPADNLYEKGFYAATLGAEKKTTLTLKNLVSMENVTDAVNAAVSEDRGNNPAAVRSATLDGITENASRKTGLVCEAVVLYQGARYDVYCYKVYTDVRLVFSTPKTVWLFGGDADNFEYPRYNLDVAFLRAYEYGAPAKTEDHFGWSTQGITEGDLVFVAGHPGRTNRLYTSAALEAERDVIAPVLLDLFRRMEIMTQQFAIRGAEEKRISESDLFGLQNARKLYVGKVRGLQDPVLIQSKRSFERQLLADAARDPISLREAREGLALIEDAEKDVRILYLKVLLLFSGIDFDTASTNPKYEEAKLVDGLSHFVEVFGADDPLTVKVMNGKGPSERAHELIYDSTTMPQLVDTITLETKELRGTWNSAKEKERRGYTKLASAIFRVYGAMRYPDATFTLRLAYGTVRGYTEPDGTQFPPWTTLGGAYDHAAAHGNQGDWGLPDIWRKNKRRVNLSTPLNFVSTLDITGGNSGSPVVNKDLEIVGLIFDSNIHGLVSDYDYTYSPIARAIAVDARGIVEALKNIYGAKRLVKELTANPH</sequence>
<protein>
    <recommendedName>
        <fullName evidence="6">Dipeptidyl-peptidase</fullName>
        <ecNumber evidence="6">3.4.14.-</ecNumber>
    </recommendedName>
</protein>
<dbReference type="EC" id="3.4.14.-" evidence="6"/>
<dbReference type="GO" id="GO:0008239">
    <property type="term" value="F:dipeptidyl-peptidase activity"/>
    <property type="evidence" value="ECO:0007669"/>
    <property type="project" value="UniProtKB-UniRule"/>
</dbReference>
<evidence type="ECO:0000313" key="8">
    <source>
        <dbReference type="Proteomes" id="UP000178880"/>
    </source>
</evidence>
<keyword evidence="2 6" id="KW-0031">Aminopeptidase</keyword>
<dbReference type="GO" id="GO:0006508">
    <property type="term" value="P:proteolysis"/>
    <property type="evidence" value="ECO:0007669"/>
    <property type="project" value="UniProtKB-KW"/>
</dbReference>
<dbReference type="InterPro" id="IPR043504">
    <property type="entry name" value="Peptidase_S1_PA_chymotrypsin"/>
</dbReference>
<evidence type="ECO:0000256" key="1">
    <source>
        <dbReference type="ARBA" id="ARBA00010491"/>
    </source>
</evidence>
<evidence type="ECO:0000313" key="7">
    <source>
        <dbReference type="EMBL" id="OGZ00400.1"/>
    </source>
</evidence>
<comment type="caution">
    <text evidence="7">The sequence shown here is derived from an EMBL/GenBank/DDBJ whole genome shotgun (WGS) entry which is preliminary data.</text>
</comment>